<dbReference type="Gene3D" id="1.10.10.60">
    <property type="entry name" value="Homeodomain-like"/>
    <property type="match status" value="1"/>
</dbReference>
<dbReference type="PANTHER" id="PTHR19303">
    <property type="entry name" value="TRANSPOSON"/>
    <property type="match status" value="1"/>
</dbReference>
<dbReference type="CDD" id="cd15517">
    <property type="entry name" value="PHD_TCF19_like"/>
    <property type="match status" value="1"/>
</dbReference>
<evidence type="ECO:0000256" key="1">
    <source>
        <dbReference type="SAM" id="MobiDB-lite"/>
    </source>
</evidence>
<protein>
    <submittedName>
        <fullName evidence="4">Uncharacterized protein</fullName>
    </submittedName>
</protein>
<comment type="caution">
    <text evidence="4">The sequence shown here is derived from an EMBL/GenBank/DDBJ whole genome shotgun (WGS) entry which is preliminary data.</text>
</comment>
<dbReference type="Pfam" id="PF05225">
    <property type="entry name" value="HTH_psq"/>
    <property type="match status" value="1"/>
</dbReference>
<dbReference type="InterPro" id="IPR011011">
    <property type="entry name" value="Znf_FYVE_PHD"/>
</dbReference>
<dbReference type="Gene3D" id="3.30.40.10">
    <property type="entry name" value="Zinc/RING finger domain, C3HC4 (zinc finger)"/>
    <property type="match status" value="1"/>
</dbReference>
<accession>A0ABP0H550</accession>
<dbReference type="SUPFAM" id="SSF57903">
    <property type="entry name" value="FYVE/PHD zinc finger"/>
    <property type="match status" value="1"/>
</dbReference>
<dbReference type="InterPro" id="IPR009057">
    <property type="entry name" value="Homeodomain-like_sf"/>
</dbReference>
<feature type="domain" description="HTH psq-type" evidence="3">
    <location>
        <begin position="20"/>
        <end position="53"/>
    </location>
</feature>
<name>A0ABP0H550_CLALP</name>
<evidence type="ECO:0000259" key="3">
    <source>
        <dbReference type="Pfam" id="PF05225"/>
    </source>
</evidence>
<feature type="region of interest" description="Disordered" evidence="1">
    <location>
        <begin position="441"/>
        <end position="462"/>
    </location>
</feature>
<evidence type="ECO:0000313" key="5">
    <source>
        <dbReference type="Proteomes" id="UP001642483"/>
    </source>
</evidence>
<sequence length="517" mass="58227">MVRKYQRKRGSRPYLTGYTDAALKVAVNIVRSGGISVLKVSKRFNIPYGTLYKKSRKDYVPENKPGHPNALSADEENSILMVINQLTDWKFPLCSMDIRLLVQTYLNGKGKKTQFVDNLPGPDWMNLFQSRHNLTGRISDNVKPSRAEISHDQINRYFDNLFNVIDGIEPQNIWNYDETNVTDNPGAKMCIVPRGLRRVERKIASSKQAISVMFCGNAAGQILPPMTVYKSKNLYAEWTRNGPQNAVYDHSVSGWFDASLFEKCFFGLFLEAVKDTPGTKIMLGDNLASHFSETVLKACEENDIKFVSLLPNATHLLQPLDVSVFGPGKRMWRRILAEWRKESRSKNSIPKNIFPMLLKRFCDGLNEKQQNLVAGFKACGIFPKDREQVLKRLPPANSQPVQEVLGNAVATMLEEYISPRQTATRKRGPKITPGAAISSCDISSRSDARKRKRAAAEPNDSSEDEGEVCVICNLLDPPRGRSRDVDWEGCDNCDLWYHKICLRDNGGLSASDYCSCA</sequence>
<feature type="domain" description="DDE-1" evidence="2">
    <location>
        <begin position="207"/>
        <end position="356"/>
    </location>
</feature>
<dbReference type="PANTHER" id="PTHR19303:SF74">
    <property type="entry name" value="POGO TRANSPOSABLE ELEMENT WITH KRAB DOMAIN"/>
    <property type="match status" value="1"/>
</dbReference>
<dbReference type="SUPFAM" id="SSF46689">
    <property type="entry name" value="Homeodomain-like"/>
    <property type="match status" value="1"/>
</dbReference>
<dbReference type="InterPro" id="IPR007889">
    <property type="entry name" value="HTH_Psq"/>
</dbReference>
<evidence type="ECO:0000259" key="2">
    <source>
        <dbReference type="Pfam" id="PF03184"/>
    </source>
</evidence>
<reference evidence="4 5" key="1">
    <citation type="submission" date="2024-02" db="EMBL/GenBank/DDBJ databases">
        <authorList>
            <person name="Daric V."/>
            <person name="Darras S."/>
        </authorList>
    </citation>
    <scope>NUCLEOTIDE SEQUENCE [LARGE SCALE GENOMIC DNA]</scope>
</reference>
<keyword evidence="5" id="KW-1185">Reference proteome</keyword>
<dbReference type="InterPro" id="IPR050863">
    <property type="entry name" value="CenT-Element_Derived"/>
</dbReference>
<dbReference type="InterPro" id="IPR004875">
    <property type="entry name" value="DDE_SF_endonuclease_dom"/>
</dbReference>
<dbReference type="InterPro" id="IPR013083">
    <property type="entry name" value="Znf_RING/FYVE/PHD"/>
</dbReference>
<organism evidence="4 5">
    <name type="scientific">Clavelina lepadiformis</name>
    <name type="common">Light-bulb sea squirt</name>
    <name type="synonym">Ascidia lepadiformis</name>
    <dbReference type="NCBI Taxonomy" id="159417"/>
    <lineage>
        <taxon>Eukaryota</taxon>
        <taxon>Metazoa</taxon>
        <taxon>Chordata</taxon>
        <taxon>Tunicata</taxon>
        <taxon>Ascidiacea</taxon>
        <taxon>Aplousobranchia</taxon>
        <taxon>Clavelinidae</taxon>
        <taxon>Clavelina</taxon>
    </lineage>
</organism>
<gene>
    <name evidence="4" type="ORF">CVLEPA_LOCUS31823</name>
</gene>
<dbReference type="Pfam" id="PF03184">
    <property type="entry name" value="DDE_1"/>
    <property type="match status" value="1"/>
</dbReference>
<evidence type="ECO:0000313" key="4">
    <source>
        <dbReference type="EMBL" id="CAK8698386.1"/>
    </source>
</evidence>
<dbReference type="Proteomes" id="UP001642483">
    <property type="component" value="Unassembled WGS sequence"/>
</dbReference>
<proteinExistence type="predicted"/>
<dbReference type="EMBL" id="CAWYQH010000174">
    <property type="protein sequence ID" value="CAK8698386.1"/>
    <property type="molecule type" value="Genomic_DNA"/>
</dbReference>